<protein>
    <submittedName>
        <fullName evidence="2">Uncharacterized protein</fullName>
    </submittedName>
</protein>
<comment type="caution">
    <text evidence="2">The sequence shown here is derived from an EMBL/GenBank/DDBJ whole genome shotgun (WGS) entry which is preliminary data.</text>
</comment>
<gene>
    <name evidence="2" type="ORF">HF519_21765</name>
</gene>
<evidence type="ECO:0000313" key="2">
    <source>
        <dbReference type="EMBL" id="NMH94155.1"/>
    </source>
</evidence>
<sequence length="83" mass="8237">MHIDWSSLLVVAVVSAAVALTVVVLVAFAIVGLSGRAPHPGGDGEHTSSTAPAVSPAVGTTVALLCLLACVLIVGYGLYVLVV</sequence>
<organism evidence="2 3">
    <name type="scientific">Pseudonocardia bannensis</name>
    <dbReference type="NCBI Taxonomy" id="630973"/>
    <lineage>
        <taxon>Bacteria</taxon>
        <taxon>Bacillati</taxon>
        <taxon>Actinomycetota</taxon>
        <taxon>Actinomycetes</taxon>
        <taxon>Pseudonocardiales</taxon>
        <taxon>Pseudonocardiaceae</taxon>
        <taxon>Pseudonocardia</taxon>
    </lineage>
</organism>
<keyword evidence="3" id="KW-1185">Reference proteome</keyword>
<evidence type="ECO:0000313" key="3">
    <source>
        <dbReference type="Proteomes" id="UP000586918"/>
    </source>
</evidence>
<accession>A0A848DNN6</accession>
<name>A0A848DNN6_9PSEU</name>
<keyword evidence="1" id="KW-0812">Transmembrane</keyword>
<feature type="transmembrane region" description="Helical" evidence="1">
    <location>
        <begin position="53"/>
        <end position="82"/>
    </location>
</feature>
<dbReference type="RefSeq" id="WP_169414845.1">
    <property type="nucleotide sequence ID" value="NZ_JAAXKZ010000097.1"/>
</dbReference>
<dbReference type="AlphaFoldDB" id="A0A848DNN6"/>
<reference evidence="2 3" key="1">
    <citation type="submission" date="2020-04" db="EMBL/GenBank/DDBJ databases">
        <authorList>
            <person name="Klaysubun C."/>
            <person name="Duangmal K."/>
            <person name="Lipun K."/>
        </authorList>
    </citation>
    <scope>NUCLEOTIDE SEQUENCE [LARGE SCALE GENOMIC DNA]</scope>
    <source>
        <strain evidence="2 3">DSM 45300</strain>
    </source>
</reference>
<evidence type="ECO:0000256" key="1">
    <source>
        <dbReference type="SAM" id="Phobius"/>
    </source>
</evidence>
<keyword evidence="1" id="KW-0472">Membrane</keyword>
<dbReference type="Proteomes" id="UP000586918">
    <property type="component" value="Unassembled WGS sequence"/>
</dbReference>
<proteinExistence type="predicted"/>
<dbReference type="EMBL" id="JAAXKZ010000097">
    <property type="protein sequence ID" value="NMH94155.1"/>
    <property type="molecule type" value="Genomic_DNA"/>
</dbReference>
<feature type="transmembrane region" description="Helical" evidence="1">
    <location>
        <begin position="7"/>
        <end position="33"/>
    </location>
</feature>
<keyword evidence="1" id="KW-1133">Transmembrane helix</keyword>